<evidence type="ECO:0000313" key="1">
    <source>
        <dbReference type="EMBL" id="SVC24629.1"/>
    </source>
</evidence>
<name>A0A382KK71_9ZZZZ</name>
<gene>
    <name evidence="1" type="ORF">METZ01_LOCUS277483</name>
</gene>
<organism evidence="1">
    <name type="scientific">marine metagenome</name>
    <dbReference type="NCBI Taxonomy" id="408172"/>
    <lineage>
        <taxon>unclassified sequences</taxon>
        <taxon>metagenomes</taxon>
        <taxon>ecological metagenomes</taxon>
    </lineage>
</organism>
<proteinExistence type="predicted"/>
<dbReference type="EMBL" id="UINC01081095">
    <property type="protein sequence ID" value="SVC24629.1"/>
    <property type="molecule type" value="Genomic_DNA"/>
</dbReference>
<evidence type="ECO:0008006" key="2">
    <source>
        <dbReference type="Google" id="ProtNLM"/>
    </source>
</evidence>
<sequence length="283" mass="29992">MKKALLLGILAALVVAFDASAQQLPRARMTSIFPPGGQQGASVDVTIAGGDLDGSKQLFFSHKSITAAPKKDDKGKVIANQYTITIAKNVPVGIYDVQVGGGQFGISNVRAFAVGDLPEGKSTAGASQDKAMELKLGTTINGQASSRNYSYFKVTLKKGQRILVECQAADIDSKMAPVLILKGANELELERNRFGKPLDFTAPADGDYYPAVHDFTYGGGAEHVYRLTVSQRPYIDFIVPPVGKPGSNGKYTVYGRNLPGGQDAGMALGGKPLQKKDVTISLP</sequence>
<accession>A0A382KK71</accession>
<dbReference type="Gene3D" id="2.60.120.380">
    <property type="match status" value="1"/>
</dbReference>
<protein>
    <recommendedName>
        <fullName evidence="2">Peptidase C-terminal archaeal/bacterial domain-containing protein</fullName>
    </recommendedName>
</protein>
<reference evidence="1" key="1">
    <citation type="submission" date="2018-05" db="EMBL/GenBank/DDBJ databases">
        <authorList>
            <person name="Lanie J.A."/>
            <person name="Ng W.-L."/>
            <person name="Kazmierczak K.M."/>
            <person name="Andrzejewski T.M."/>
            <person name="Davidsen T.M."/>
            <person name="Wayne K.J."/>
            <person name="Tettelin H."/>
            <person name="Glass J.I."/>
            <person name="Rusch D."/>
            <person name="Podicherti R."/>
            <person name="Tsui H.-C.T."/>
            <person name="Winkler M.E."/>
        </authorList>
    </citation>
    <scope>NUCLEOTIDE SEQUENCE</scope>
</reference>
<dbReference type="AlphaFoldDB" id="A0A382KK71"/>
<feature type="non-terminal residue" evidence="1">
    <location>
        <position position="283"/>
    </location>
</feature>